<evidence type="ECO:0000256" key="2">
    <source>
        <dbReference type="ARBA" id="ARBA00022679"/>
    </source>
</evidence>
<dbReference type="GO" id="GO:0016094">
    <property type="term" value="P:polyprenol biosynthetic process"/>
    <property type="evidence" value="ECO:0007669"/>
    <property type="project" value="TreeGrafter"/>
</dbReference>
<dbReference type="GO" id="GO:0005783">
    <property type="term" value="C:endoplasmic reticulum"/>
    <property type="evidence" value="ECO:0007669"/>
    <property type="project" value="TreeGrafter"/>
</dbReference>
<dbReference type="FunCoup" id="A0A1X2H620">
    <property type="interactions" value="527"/>
</dbReference>
<dbReference type="EMBL" id="MCGN01000008">
    <property type="protein sequence ID" value="ORY93926.1"/>
    <property type="molecule type" value="Genomic_DNA"/>
</dbReference>
<dbReference type="NCBIfam" id="TIGR00055">
    <property type="entry name" value="uppS"/>
    <property type="match status" value="1"/>
</dbReference>
<keyword evidence="2 4" id="KW-0808">Transferase</keyword>
<dbReference type="InterPro" id="IPR018520">
    <property type="entry name" value="UPP_synth-like_CS"/>
</dbReference>
<comment type="caution">
    <text evidence="5">The sequence shown here is derived from an EMBL/GenBank/DDBJ whole genome shotgun (WGS) entry which is preliminary data.</text>
</comment>
<dbReference type="GO" id="GO:0016020">
    <property type="term" value="C:membrane"/>
    <property type="evidence" value="ECO:0007669"/>
    <property type="project" value="TreeGrafter"/>
</dbReference>
<dbReference type="GO" id="GO:0005811">
    <property type="term" value="C:lipid droplet"/>
    <property type="evidence" value="ECO:0007669"/>
    <property type="project" value="TreeGrafter"/>
</dbReference>
<dbReference type="InterPro" id="IPR036424">
    <property type="entry name" value="UPP_synth-like_sf"/>
</dbReference>
<dbReference type="PANTHER" id="PTHR10291">
    <property type="entry name" value="DEHYDRODOLICHYL DIPHOSPHATE SYNTHASE FAMILY MEMBER"/>
    <property type="match status" value="1"/>
</dbReference>
<sequence length="305" mass="34851">MGIGQCLFGRITILGLNCSSASTARFHSFSAVIMATWKETAEGWIRQATVAVMSKGPVPRHIAFILDGNRRYARKKGATNTKVGHYEGFRQLEKVLEWCMDLGVEAVSVFAFAINNFNRSQEEVDYLMQLFREAFAAFADNNALVDEYEIGIRVIGHLSYLPKDVEDLAHQVMDRTKHNTKRILNICCPYASKDEMATAIQTTVRDVENGTLAKEDITAETLDERMFTGACPPLDMLVRTSGEIRLSDFMLWQASDHCQVHFVDCFWPEFSLWKMLPILLEYKIYQDHRHPRHYSQHALTSSKQE</sequence>
<dbReference type="GO" id="GO:0043048">
    <property type="term" value="P:dolichyl monophosphate biosynthetic process"/>
    <property type="evidence" value="ECO:0007669"/>
    <property type="project" value="EnsemblFungi"/>
</dbReference>
<dbReference type="InParanoid" id="A0A1X2H620"/>
<dbReference type="InterPro" id="IPR001441">
    <property type="entry name" value="UPP_synth-like"/>
</dbReference>
<dbReference type="EC" id="2.5.1.-" evidence="4"/>
<dbReference type="GO" id="GO:0045547">
    <property type="term" value="F:ditrans,polycis-polyprenyl diphosphate synthase [(2E,6E)-farnesyl diphosphate specific] activity"/>
    <property type="evidence" value="ECO:0007669"/>
    <property type="project" value="EnsemblFungi"/>
</dbReference>
<dbReference type="AlphaFoldDB" id="A0A1X2H620"/>
<dbReference type="SUPFAM" id="SSF64005">
    <property type="entry name" value="Undecaprenyl diphosphate synthase"/>
    <property type="match status" value="1"/>
</dbReference>
<evidence type="ECO:0000256" key="3">
    <source>
        <dbReference type="ARBA" id="ARBA00022842"/>
    </source>
</evidence>
<gene>
    <name evidence="5" type="ORF">BCR43DRAFT_495565</name>
</gene>
<evidence type="ECO:0000313" key="5">
    <source>
        <dbReference type="EMBL" id="ORY93926.1"/>
    </source>
</evidence>
<dbReference type="Pfam" id="PF01255">
    <property type="entry name" value="Prenyltransf"/>
    <property type="match status" value="1"/>
</dbReference>
<keyword evidence="3" id="KW-0460">Magnesium</keyword>
<dbReference type="Proteomes" id="UP000242180">
    <property type="component" value="Unassembled WGS sequence"/>
</dbReference>
<dbReference type="CDD" id="cd00475">
    <property type="entry name" value="Cis_IPPS"/>
    <property type="match status" value="1"/>
</dbReference>
<dbReference type="FunFam" id="3.40.1180.10:FF:000005">
    <property type="entry name" value="Alkyl transferase"/>
    <property type="match status" value="1"/>
</dbReference>
<keyword evidence="6" id="KW-1185">Reference proteome</keyword>
<dbReference type="PANTHER" id="PTHR10291:SF43">
    <property type="entry name" value="DEHYDRODOLICHYL DIPHOSPHATE SYNTHASE COMPLEX SUBUNIT DHDDS"/>
    <property type="match status" value="1"/>
</dbReference>
<name>A0A1X2H620_SYNRA</name>
<dbReference type="OrthoDB" id="4173905at2759"/>
<evidence type="ECO:0000313" key="6">
    <source>
        <dbReference type="Proteomes" id="UP000242180"/>
    </source>
</evidence>
<dbReference type="GO" id="GO:1904423">
    <property type="term" value="C:dehydrodolichyl diphosphate synthase complex"/>
    <property type="evidence" value="ECO:0007669"/>
    <property type="project" value="TreeGrafter"/>
</dbReference>
<dbReference type="PROSITE" id="PS01066">
    <property type="entry name" value="UPP_SYNTHASE"/>
    <property type="match status" value="1"/>
</dbReference>
<dbReference type="STRING" id="13706.A0A1X2H620"/>
<accession>A0A1X2H620</accession>
<proteinExistence type="inferred from homology"/>
<organism evidence="5 6">
    <name type="scientific">Syncephalastrum racemosum</name>
    <name type="common">Filamentous fungus</name>
    <dbReference type="NCBI Taxonomy" id="13706"/>
    <lineage>
        <taxon>Eukaryota</taxon>
        <taxon>Fungi</taxon>
        <taxon>Fungi incertae sedis</taxon>
        <taxon>Mucoromycota</taxon>
        <taxon>Mucoromycotina</taxon>
        <taxon>Mucoromycetes</taxon>
        <taxon>Mucorales</taxon>
        <taxon>Syncephalastraceae</taxon>
        <taxon>Syncephalastrum</taxon>
    </lineage>
</organism>
<evidence type="ECO:0000256" key="4">
    <source>
        <dbReference type="RuleBase" id="RU363018"/>
    </source>
</evidence>
<dbReference type="OMA" id="FDRRDLW"/>
<dbReference type="Gene3D" id="3.40.1180.10">
    <property type="entry name" value="Decaprenyl diphosphate synthase-like"/>
    <property type="match status" value="1"/>
</dbReference>
<evidence type="ECO:0000256" key="1">
    <source>
        <dbReference type="ARBA" id="ARBA00005432"/>
    </source>
</evidence>
<reference evidence="5 6" key="1">
    <citation type="submission" date="2016-07" db="EMBL/GenBank/DDBJ databases">
        <title>Pervasive Adenine N6-methylation of Active Genes in Fungi.</title>
        <authorList>
            <consortium name="DOE Joint Genome Institute"/>
            <person name="Mondo S.J."/>
            <person name="Dannebaum R.O."/>
            <person name="Kuo R.C."/>
            <person name="Labutti K."/>
            <person name="Haridas S."/>
            <person name="Kuo A."/>
            <person name="Salamov A."/>
            <person name="Ahrendt S.R."/>
            <person name="Lipzen A."/>
            <person name="Sullivan W."/>
            <person name="Andreopoulos W.B."/>
            <person name="Clum A."/>
            <person name="Lindquist E."/>
            <person name="Daum C."/>
            <person name="Ramamoorthy G.K."/>
            <person name="Gryganskyi A."/>
            <person name="Culley D."/>
            <person name="Magnuson J.K."/>
            <person name="James T.Y."/>
            <person name="O'Malley M.A."/>
            <person name="Stajich J.E."/>
            <person name="Spatafora J.W."/>
            <person name="Visel A."/>
            <person name="Grigoriev I.V."/>
        </authorList>
    </citation>
    <scope>NUCLEOTIDE SEQUENCE [LARGE SCALE GENOMIC DNA]</scope>
    <source>
        <strain evidence="5 6">NRRL 2496</strain>
    </source>
</reference>
<dbReference type="HAMAP" id="MF_01139">
    <property type="entry name" value="ISPT"/>
    <property type="match status" value="1"/>
</dbReference>
<protein>
    <recommendedName>
        <fullName evidence="4">Alkyl transferase</fullName>
        <ecNumber evidence="4">2.5.1.-</ecNumber>
    </recommendedName>
</protein>
<comment type="similarity">
    <text evidence="1 4">Belongs to the UPP synthase family.</text>
</comment>